<evidence type="ECO:0000256" key="3">
    <source>
        <dbReference type="ARBA" id="ARBA00012356"/>
    </source>
</evidence>
<evidence type="ECO:0000256" key="11">
    <source>
        <dbReference type="ARBA" id="ARBA00024006"/>
    </source>
</evidence>
<dbReference type="InterPro" id="IPR017568">
    <property type="entry name" value="3-oxoacyl-ACP_synth-2"/>
</dbReference>
<evidence type="ECO:0000256" key="4">
    <source>
        <dbReference type="ARBA" id="ARBA00014657"/>
    </source>
</evidence>
<dbReference type="PANTHER" id="PTHR11712">
    <property type="entry name" value="POLYKETIDE SYNTHASE-RELATED"/>
    <property type="match status" value="1"/>
</dbReference>
<name>A0A1M6KC57_9FIRM</name>
<dbReference type="SMART" id="SM00825">
    <property type="entry name" value="PKS_KS"/>
    <property type="match status" value="1"/>
</dbReference>
<keyword evidence="17" id="KW-1133">Transmembrane helix</keyword>
<keyword evidence="7" id="KW-0276">Fatty acid metabolism</keyword>
<dbReference type="NCBIfam" id="NF005589">
    <property type="entry name" value="PRK07314.1"/>
    <property type="match status" value="1"/>
</dbReference>
<dbReference type="Gene3D" id="3.40.47.10">
    <property type="match status" value="1"/>
</dbReference>
<evidence type="ECO:0000259" key="18">
    <source>
        <dbReference type="PROSITE" id="PS52004"/>
    </source>
</evidence>
<dbReference type="AlphaFoldDB" id="A0A1M6KC57"/>
<dbReference type="NCBIfam" id="TIGR03150">
    <property type="entry name" value="fabF"/>
    <property type="match status" value="1"/>
</dbReference>
<dbReference type="OrthoDB" id="9808669at2"/>
<evidence type="ECO:0000256" key="1">
    <source>
        <dbReference type="ARBA" id="ARBA00005194"/>
    </source>
</evidence>
<dbReference type="InterPro" id="IPR016039">
    <property type="entry name" value="Thiolase-like"/>
</dbReference>
<organism evidence="19 20">
    <name type="scientific">Parasporobacterium paucivorans DSM 15970</name>
    <dbReference type="NCBI Taxonomy" id="1122934"/>
    <lineage>
        <taxon>Bacteria</taxon>
        <taxon>Bacillati</taxon>
        <taxon>Bacillota</taxon>
        <taxon>Clostridia</taxon>
        <taxon>Lachnospirales</taxon>
        <taxon>Lachnospiraceae</taxon>
        <taxon>Parasporobacterium</taxon>
    </lineage>
</organism>
<keyword evidence="20" id="KW-1185">Reference proteome</keyword>
<dbReference type="Pfam" id="PF02801">
    <property type="entry name" value="Ketoacyl-synt_C"/>
    <property type="match status" value="1"/>
</dbReference>
<protein>
    <recommendedName>
        <fullName evidence="4 14">3-oxoacyl-[acyl-carrier-protein] synthase 2</fullName>
        <ecNumber evidence="3 14">2.3.1.179</ecNumber>
    </recommendedName>
</protein>
<comment type="similarity">
    <text evidence="2 14 16">Belongs to the thiolase-like superfamily. Beta-ketoacyl-ACP synthases family.</text>
</comment>
<evidence type="ECO:0000313" key="20">
    <source>
        <dbReference type="Proteomes" id="UP000184342"/>
    </source>
</evidence>
<evidence type="ECO:0000313" key="19">
    <source>
        <dbReference type="EMBL" id="SHJ56521.1"/>
    </source>
</evidence>
<dbReference type="InterPro" id="IPR020841">
    <property type="entry name" value="PKS_Beta-ketoAc_synthase_dom"/>
</dbReference>
<comment type="catalytic activity">
    <reaction evidence="12 14">
        <text>(9Z)-hexadecenoyl-[ACP] + malonyl-[ACP] + H(+) = 3-oxo-(11Z)-octadecenoyl-[ACP] + holo-[ACP] + CO2</text>
        <dbReference type="Rhea" id="RHEA:55040"/>
        <dbReference type="Rhea" id="RHEA-COMP:9623"/>
        <dbReference type="Rhea" id="RHEA-COMP:9685"/>
        <dbReference type="Rhea" id="RHEA-COMP:10800"/>
        <dbReference type="Rhea" id="RHEA-COMP:14074"/>
        <dbReference type="ChEBI" id="CHEBI:15378"/>
        <dbReference type="ChEBI" id="CHEBI:16526"/>
        <dbReference type="ChEBI" id="CHEBI:64479"/>
        <dbReference type="ChEBI" id="CHEBI:78449"/>
        <dbReference type="ChEBI" id="CHEBI:83989"/>
        <dbReference type="ChEBI" id="CHEBI:138538"/>
        <dbReference type="EC" id="2.3.1.179"/>
    </reaction>
</comment>
<keyword evidence="5 14" id="KW-0444">Lipid biosynthesis</keyword>
<dbReference type="SUPFAM" id="SSF53901">
    <property type="entry name" value="Thiolase-like"/>
    <property type="match status" value="2"/>
</dbReference>
<keyword evidence="17" id="KW-0812">Transmembrane</keyword>
<feature type="transmembrane region" description="Helical" evidence="17">
    <location>
        <begin position="127"/>
        <end position="148"/>
    </location>
</feature>
<dbReference type="GO" id="GO:0004315">
    <property type="term" value="F:3-oxoacyl-[acyl-carrier-protein] synthase activity"/>
    <property type="evidence" value="ECO:0007669"/>
    <property type="project" value="UniProtKB-UniRule"/>
</dbReference>
<evidence type="ECO:0000256" key="10">
    <source>
        <dbReference type="ARBA" id="ARBA00023315"/>
    </source>
</evidence>
<evidence type="ECO:0000256" key="13">
    <source>
        <dbReference type="ARBA" id="ARBA00047659"/>
    </source>
</evidence>
<proteinExistence type="inferred from homology"/>
<dbReference type="FunFam" id="3.40.47.10:FF:000029">
    <property type="entry name" value="3-oxoacyl-[acyl-carrier-protein] synthase 1"/>
    <property type="match status" value="1"/>
</dbReference>
<dbReference type="EC" id="2.3.1.179" evidence="3 14"/>
<gene>
    <name evidence="19" type="ORF">SAMN02745691_02166</name>
</gene>
<dbReference type="STRING" id="1122934.SAMN02745691_02166"/>
<dbReference type="PROSITE" id="PS52004">
    <property type="entry name" value="KS3_2"/>
    <property type="match status" value="1"/>
</dbReference>
<comment type="catalytic activity">
    <reaction evidence="13 14">
        <text>a fatty acyl-[ACP] + malonyl-[ACP] + H(+) = a 3-oxoacyl-[ACP] + holo-[ACP] + CO2</text>
        <dbReference type="Rhea" id="RHEA:22836"/>
        <dbReference type="Rhea" id="RHEA-COMP:9623"/>
        <dbReference type="Rhea" id="RHEA-COMP:9685"/>
        <dbReference type="Rhea" id="RHEA-COMP:9916"/>
        <dbReference type="Rhea" id="RHEA-COMP:14125"/>
        <dbReference type="ChEBI" id="CHEBI:15378"/>
        <dbReference type="ChEBI" id="CHEBI:16526"/>
        <dbReference type="ChEBI" id="CHEBI:64479"/>
        <dbReference type="ChEBI" id="CHEBI:78449"/>
        <dbReference type="ChEBI" id="CHEBI:78776"/>
        <dbReference type="ChEBI" id="CHEBI:138651"/>
    </reaction>
</comment>
<accession>A0A1M6KC57</accession>
<dbReference type="Proteomes" id="UP000184342">
    <property type="component" value="Unassembled WGS sequence"/>
</dbReference>
<evidence type="ECO:0000256" key="17">
    <source>
        <dbReference type="SAM" id="Phobius"/>
    </source>
</evidence>
<dbReference type="InterPro" id="IPR014030">
    <property type="entry name" value="Ketoacyl_synth_N"/>
</dbReference>
<dbReference type="GO" id="GO:0005829">
    <property type="term" value="C:cytosol"/>
    <property type="evidence" value="ECO:0007669"/>
    <property type="project" value="TreeGrafter"/>
</dbReference>
<dbReference type="RefSeq" id="WP_073994423.1">
    <property type="nucleotide sequence ID" value="NZ_FQYT01000026.1"/>
</dbReference>
<evidence type="ECO:0000256" key="6">
    <source>
        <dbReference type="ARBA" id="ARBA00022679"/>
    </source>
</evidence>
<dbReference type="PANTHER" id="PTHR11712:SF336">
    <property type="entry name" value="3-OXOACYL-[ACYL-CARRIER-PROTEIN] SYNTHASE, MITOCHONDRIAL"/>
    <property type="match status" value="1"/>
</dbReference>
<feature type="active site" description="For beta-ketoacyl synthase activity" evidence="15">
    <location>
        <position position="161"/>
    </location>
</feature>
<comment type="function">
    <text evidence="11 14">Involved in the type II fatty acid elongation cycle. Catalyzes the elongation of a wide range of acyl-ACP by the addition of two carbons from malonyl-ACP to an acyl acceptor. Can efficiently catalyze the conversion of palmitoleoyl-ACP (cis-hexadec-9-enoyl-ACP) to cis-vaccenoyl-ACP (cis-octadec-11-enoyl-ACP), an essential step in the thermal regulation of fatty acid composition.</text>
</comment>
<dbReference type="Pfam" id="PF00109">
    <property type="entry name" value="ketoacyl-synt"/>
    <property type="match status" value="1"/>
</dbReference>
<reference evidence="19 20" key="1">
    <citation type="submission" date="2016-11" db="EMBL/GenBank/DDBJ databases">
        <authorList>
            <person name="Jaros S."/>
            <person name="Januszkiewicz K."/>
            <person name="Wedrychowicz H."/>
        </authorList>
    </citation>
    <scope>NUCLEOTIDE SEQUENCE [LARGE SCALE GENOMIC DNA]</scope>
    <source>
        <strain evidence="19 20">DSM 15970</strain>
    </source>
</reference>
<keyword evidence="9 14" id="KW-0275">Fatty acid biosynthesis</keyword>
<dbReference type="InterPro" id="IPR000794">
    <property type="entry name" value="Beta-ketoacyl_synthase"/>
</dbReference>
<evidence type="ECO:0000256" key="14">
    <source>
        <dbReference type="PIRNR" id="PIRNR000447"/>
    </source>
</evidence>
<dbReference type="EMBL" id="FQYT01000026">
    <property type="protein sequence ID" value="SHJ56521.1"/>
    <property type="molecule type" value="Genomic_DNA"/>
</dbReference>
<feature type="domain" description="Ketosynthase family 3 (KS3)" evidence="18">
    <location>
        <begin position="1"/>
        <end position="408"/>
    </location>
</feature>
<keyword evidence="10 14" id="KW-0012">Acyltransferase</keyword>
<dbReference type="InterPro" id="IPR014031">
    <property type="entry name" value="Ketoacyl_synth_C"/>
</dbReference>
<keyword evidence="6 14" id="KW-0808">Transferase</keyword>
<dbReference type="CDD" id="cd00834">
    <property type="entry name" value="KAS_I_II"/>
    <property type="match status" value="1"/>
</dbReference>
<dbReference type="UniPathway" id="UPA00094"/>
<evidence type="ECO:0000256" key="2">
    <source>
        <dbReference type="ARBA" id="ARBA00008467"/>
    </source>
</evidence>
<keyword evidence="8" id="KW-0443">Lipid metabolism</keyword>
<dbReference type="FunFam" id="3.40.47.10:FF:000018">
    <property type="entry name" value="3-oxoacyl-[acyl-carrier-protein] synthase 2"/>
    <property type="match status" value="1"/>
</dbReference>
<evidence type="ECO:0000256" key="15">
    <source>
        <dbReference type="PIRSR" id="PIRSR000447-1"/>
    </source>
</evidence>
<evidence type="ECO:0000256" key="7">
    <source>
        <dbReference type="ARBA" id="ARBA00022832"/>
    </source>
</evidence>
<sequence length="410" mass="42609">MNRVVITGMGVISPVGNEVDSFWESLVNGKVGIGPITRFDTTGYKATLAAEVKGFDPSVYMERSDILHSDLYTQFGIAAAAQAVEDSGILGTVNPERMAVYFGTGIGGMQTFIDETRKLIEKGPRRISPFFIPMTIANMAAGMIAIRFGCKGAAMPSVTACASGTNAIGEALRAIRHGYADAIIAGGAEATITELAVGGFGNMMALSTSTDPMAASLPFDKRRGGFVMGEGAGALILENYEHAKARGAKIYAEICGYGSTCDAYHITAPNPEAEGGARAISDALQEAGITEEDRVYINAHGTGTPLNDAAETIAIKKSFGEERARQVLISSTKGVTGHMLGAAGAVEAIAAILALNKGIVPPTAGLTEPDPACDLDYVPVTARESSLDLVLSTSLGFGGHNACVAFRKAE</sequence>
<evidence type="ECO:0000256" key="8">
    <source>
        <dbReference type="ARBA" id="ARBA00023098"/>
    </source>
</evidence>
<keyword evidence="17" id="KW-0472">Membrane</keyword>
<evidence type="ECO:0000256" key="12">
    <source>
        <dbReference type="ARBA" id="ARBA00047318"/>
    </source>
</evidence>
<dbReference type="PIRSF" id="PIRSF000447">
    <property type="entry name" value="KAS_II"/>
    <property type="match status" value="1"/>
</dbReference>
<comment type="pathway">
    <text evidence="1 14">Lipid metabolism; fatty acid biosynthesis.</text>
</comment>
<evidence type="ECO:0000256" key="5">
    <source>
        <dbReference type="ARBA" id="ARBA00022516"/>
    </source>
</evidence>
<dbReference type="GO" id="GO:0030497">
    <property type="term" value="P:fatty acid elongation"/>
    <property type="evidence" value="ECO:0007669"/>
    <property type="project" value="UniProtKB-ARBA"/>
</dbReference>
<evidence type="ECO:0000256" key="9">
    <source>
        <dbReference type="ARBA" id="ARBA00023160"/>
    </source>
</evidence>
<evidence type="ECO:0000256" key="16">
    <source>
        <dbReference type="RuleBase" id="RU003694"/>
    </source>
</evidence>